<organism evidence="2 3">
    <name type="scientific">Catenulispora pinistramenti</name>
    <dbReference type="NCBI Taxonomy" id="2705254"/>
    <lineage>
        <taxon>Bacteria</taxon>
        <taxon>Bacillati</taxon>
        <taxon>Actinomycetota</taxon>
        <taxon>Actinomycetes</taxon>
        <taxon>Catenulisporales</taxon>
        <taxon>Catenulisporaceae</taxon>
        <taxon>Catenulispora</taxon>
    </lineage>
</organism>
<comment type="caution">
    <text evidence="2">The sequence shown here is derived from an EMBL/GenBank/DDBJ whole genome shotgun (WGS) entry which is preliminary data.</text>
</comment>
<dbReference type="GO" id="GO:0016787">
    <property type="term" value="F:hydrolase activity"/>
    <property type="evidence" value="ECO:0007669"/>
    <property type="project" value="UniProtKB-KW"/>
</dbReference>
<dbReference type="Gene3D" id="3.40.710.10">
    <property type="entry name" value="DD-peptidase/beta-lactamase superfamily"/>
    <property type="match status" value="1"/>
</dbReference>
<keyword evidence="3" id="KW-1185">Reference proteome</keyword>
<dbReference type="SUPFAM" id="SSF56601">
    <property type="entry name" value="beta-lactamase/transpeptidase-like"/>
    <property type="match status" value="1"/>
</dbReference>
<dbReference type="EMBL" id="JAAFYZ010000352">
    <property type="protein sequence ID" value="MBS2554308.1"/>
    <property type="molecule type" value="Genomic_DNA"/>
</dbReference>
<feature type="domain" description="Beta-lactamase class A catalytic" evidence="1">
    <location>
        <begin position="27"/>
        <end position="234"/>
    </location>
</feature>
<dbReference type="PANTHER" id="PTHR35333:SF4">
    <property type="entry name" value="SLR0121 PROTEIN"/>
    <property type="match status" value="1"/>
</dbReference>
<dbReference type="InterPro" id="IPR045155">
    <property type="entry name" value="Beta-lactam_cat"/>
</dbReference>
<gene>
    <name evidence="2" type="ORF">KGQ19_46385</name>
</gene>
<evidence type="ECO:0000313" key="3">
    <source>
        <dbReference type="Proteomes" id="UP000730482"/>
    </source>
</evidence>
<evidence type="ECO:0000259" key="1">
    <source>
        <dbReference type="Pfam" id="PF13354"/>
    </source>
</evidence>
<protein>
    <submittedName>
        <fullName evidence="2">Serine hydrolase</fullName>
    </submittedName>
</protein>
<dbReference type="InterPro" id="IPR000871">
    <property type="entry name" value="Beta-lactam_class-A"/>
</dbReference>
<evidence type="ECO:0000313" key="2">
    <source>
        <dbReference type="EMBL" id="MBS2554308.1"/>
    </source>
</evidence>
<dbReference type="InterPro" id="IPR012338">
    <property type="entry name" value="Beta-lactam/transpept-like"/>
</dbReference>
<dbReference type="Proteomes" id="UP000730482">
    <property type="component" value="Unassembled WGS sequence"/>
</dbReference>
<reference evidence="2 3" key="1">
    <citation type="submission" date="2020-02" db="EMBL/GenBank/DDBJ databases">
        <title>Acidophilic actinobacteria isolated from forest soil.</title>
        <authorList>
            <person name="Golinska P."/>
        </authorList>
    </citation>
    <scope>NUCLEOTIDE SEQUENCE [LARGE SCALE GENOMIC DNA]</scope>
    <source>
        <strain evidence="2 3">NL8</strain>
    </source>
</reference>
<keyword evidence="2" id="KW-0378">Hydrolase</keyword>
<dbReference type="PANTHER" id="PTHR35333">
    <property type="entry name" value="BETA-LACTAMASE"/>
    <property type="match status" value="1"/>
</dbReference>
<proteinExistence type="predicted"/>
<sequence length="261" mass="27558">MPDARDLPDVQSLPGTLAFCVPGAGEHRADEVLPLASVGKLLLLASVAQGFVTGTLDPEERLTLLDQDYSAGSGLLLKLSAREWTLLDLARLTAAVSDNTATNALLRRVGLERVSAGAAALGLVHTRILDFIREPRLPEHPPTFAVGTARELAALVGGVAGERTWGALVMEWMAGCLDRSMVPAAIPHDPEDSSVPEVPVAGLWVANKTGTDVGTRCDVGVVRGARQVCYAVLTRCALGYEFEMVRGMREIGAVVGRIATA</sequence>
<accession>A0ABS5L7J6</accession>
<dbReference type="Pfam" id="PF13354">
    <property type="entry name" value="Beta-lactamase2"/>
    <property type="match status" value="1"/>
</dbReference>
<name>A0ABS5L7J6_9ACTN</name>